<keyword evidence="3" id="KW-0808">Transferase</keyword>
<dbReference type="PROSITE" id="PS50237">
    <property type="entry name" value="HECT"/>
    <property type="match status" value="1"/>
</dbReference>
<evidence type="ECO:0000259" key="6">
    <source>
        <dbReference type="PROSITE" id="PS50237"/>
    </source>
</evidence>
<evidence type="ECO:0000256" key="3">
    <source>
        <dbReference type="ARBA" id="ARBA00022679"/>
    </source>
</evidence>
<dbReference type="SMART" id="SM00119">
    <property type="entry name" value="HECTc"/>
    <property type="match status" value="1"/>
</dbReference>
<dbReference type="Gene3D" id="3.30.2160.10">
    <property type="entry name" value="Hect, E3 ligase catalytic domain"/>
    <property type="match status" value="1"/>
</dbReference>
<dbReference type="PANTHER" id="PTHR45700:SF8">
    <property type="entry name" value="HECT-TYPE E3 UBIQUITIN TRANSFERASE"/>
    <property type="match status" value="1"/>
</dbReference>
<dbReference type="PANTHER" id="PTHR45700">
    <property type="entry name" value="UBIQUITIN-PROTEIN LIGASE E3C"/>
    <property type="match status" value="1"/>
</dbReference>
<dbReference type="EMBL" id="HAED01014459">
    <property type="protein sequence ID" value="SBR00904.1"/>
    <property type="molecule type" value="Transcribed_RNA"/>
</dbReference>
<organism evidence="7">
    <name type="scientific">Nothobranchius kuhntae</name>
    <name type="common">Beira killifish</name>
    <dbReference type="NCBI Taxonomy" id="321403"/>
    <lineage>
        <taxon>Eukaryota</taxon>
        <taxon>Metazoa</taxon>
        <taxon>Chordata</taxon>
        <taxon>Craniata</taxon>
        <taxon>Vertebrata</taxon>
        <taxon>Euteleostomi</taxon>
        <taxon>Actinopterygii</taxon>
        <taxon>Neopterygii</taxon>
        <taxon>Teleostei</taxon>
        <taxon>Neoteleostei</taxon>
        <taxon>Acanthomorphata</taxon>
        <taxon>Ovalentaria</taxon>
        <taxon>Atherinomorphae</taxon>
        <taxon>Cyprinodontiformes</taxon>
        <taxon>Nothobranchiidae</taxon>
        <taxon>Nothobranchius</taxon>
    </lineage>
</organism>
<evidence type="ECO:0000313" key="7">
    <source>
        <dbReference type="EMBL" id="SBR00904.1"/>
    </source>
</evidence>
<evidence type="ECO:0000256" key="5">
    <source>
        <dbReference type="PROSITE-ProRule" id="PRU00104"/>
    </source>
</evidence>
<dbReference type="AlphaFoldDB" id="A0A1A8IU84"/>
<dbReference type="InterPro" id="IPR044611">
    <property type="entry name" value="E3A/B/C-like"/>
</dbReference>
<dbReference type="Gene3D" id="3.30.2410.10">
    <property type="entry name" value="Hect, E3 ligase catalytic domain"/>
    <property type="match status" value="1"/>
</dbReference>
<protein>
    <recommendedName>
        <fullName evidence="2">HECT-type E3 ubiquitin transferase</fullName>
        <ecNumber evidence="2">2.3.2.26</ecNumber>
    </recommendedName>
</protein>
<gene>
    <name evidence="7" type="primary">HERC1</name>
</gene>
<dbReference type="GO" id="GO:0000209">
    <property type="term" value="P:protein polyubiquitination"/>
    <property type="evidence" value="ECO:0007669"/>
    <property type="project" value="InterPro"/>
</dbReference>
<feature type="domain" description="HECT" evidence="6">
    <location>
        <begin position="123"/>
        <end position="359"/>
    </location>
</feature>
<dbReference type="FunFam" id="3.30.2410.10:FF:000003">
    <property type="entry name" value="probable E3 ubiquitin-protein ligase HERC4 isoform X1"/>
    <property type="match status" value="1"/>
</dbReference>
<evidence type="ECO:0000256" key="2">
    <source>
        <dbReference type="ARBA" id="ARBA00012485"/>
    </source>
</evidence>
<feature type="active site" description="Glycyl thioester intermediate" evidence="5">
    <location>
        <position position="350"/>
    </location>
</feature>
<evidence type="ECO:0000256" key="4">
    <source>
        <dbReference type="ARBA" id="ARBA00022786"/>
    </source>
</evidence>
<dbReference type="EC" id="2.3.2.26" evidence="2"/>
<dbReference type="GO" id="GO:0061630">
    <property type="term" value="F:ubiquitin protein ligase activity"/>
    <property type="evidence" value="ECO:0007669"/>
    <property type="project" value="UniProtKB-EC"/>
</dbReference>
<dbReference type="InterPro" id="IPR000569">
    <property type="entry name" value="HECT_dom"/>
</dbReference>
<evidence type="ECO:0000256" key="1">
    <source>
        <dbReference type="ARBA" id="ARBA00000885"/>
    </source>
</evidence>
<proteinExistence type="predicted"/>
<keyword evidence="4 5" id="KW-0833">Ubl conjugation pathway</keyword>
<dbReference type="SUPFAM" id="SSF56204">
    <property type="entry name" value="Hect, E3 ligase catalytic domain"/>
    <property type="match status" value="1"/>
</dbReference>
<reference evidence="7" key="2">
    <citation type="submission" date="2016-06" db="EMBL/GenBank/DDBJ databases">
        <title>The genome of a short-lived fish provides insights into sex chromosome evolution and the genetic control of aging.</title>
        <authorList>
            <person name="Reichwald K."/>
            <person name="Felder M."/>
            <person name="Petzold A."/>
            <person name="Koch P."/>
            <person name="Groth M."/>
            <person name="Platzer M."/>
        </authorList>
    </citation>
    <scope>NUCLEOTIDE SEQUENCE</scope>
    <source>
        <tissue evidence="7">Brain</tissue>
    </source>
</reference>
<accession>A0A1A8IU84</accession>
<name>A0A1A8IU84_NOTKU</name>
<sequence>MFSRLERDVTVSSVTAAPPMKSDHDWWKVLEDQHLRLHVGDITLWFWGPLVSCGHLASGTKVPEVGRIIGRLDETKLQKWLRMRHGDVETRREIEAMFLTSSSLVASFTKADGTPLEAGALTYFLFGVLCGLALYNHKIIHLPFPLALFKKLLRVRTSLDDMKEFDPIMAESWRCILEDYTPDEVEALDLTFTVSWGQEEVELDPNEAGKPVTWTNRKEFVATFVDHVFNKSVEGVFELFKRGFFKVCNIDVVEFFQPEELQAVMVGQENYDWEVFKESTVYEGEYHAYHPNILTFWEVFEKLTQEEKKKFLLFLTGCDRVPFVGMKRTIMRVAVLPNSSERHLPESLTCHLLLLLPIYRRYPADSH</sequence>
<dbReference type="Pfam" id="PF00632">
    <property type="entry name" value="HECT"/>
    <property type="match status" value="1"/>
</dbReference>
<reference evidence="7" key="1">
    <citation type="submission" date="2016-05" db="EMBL/GenBank/DDBJ databases">
        <authorList>
            <person name="Lavstsen T."/>
            <person name="Jespersen J.S."/>
        </authorList>
    </citation>
    <scope>NUCLEOTIDE SEQUENCE</scope>
    <source>
        <tissue evidence="7">Brain</tissue>
    </source>
</reference>
<comment type="catalytic activity">
    <reaction evidence="1">
        <text>S-ubiquitinyl-[E2 ubiquitin-conjugating enzyme]-L-cysteine + [acceptor protein]-L-lysine = [E2 ubiquitin-conjugating enzyme]-L-cysteine + N(6)-ubiquitinyl-[acceptor protein]-L-lysine.</text>
        <dbReference type="EC" id="2.3.2.26"/>
    </reaction>
</comment>
<dbReference type="InterPro" id="IPR035983">
    <property type="entry name" value="Hect_E3_ubiquitin_ligase"/>
</dbReference>